<proteinExistence type="predicted"/>
<dbReference type="EMBL" id="BSRA01000017">
    <property type="protein sequence ID" value="GLV14837.1"/>
    <property type="molecule type" value="Genomic_DNA"/>
</dbReference>
<protein>
    <submittedName>
        <fullName evidence="4">ABC transporter ATP-binding protein</fullName>
    </submittedName>
</protein>
<evidence type="ECO:0000313" key="5">
    <source>
        <dbReference type="Proteomes" id="UP001157137"/>
    </source>
</evidence>
<dbReference type="AlphaFoldDB" id="A0AA37TZL3"/>
<dbReference type="PANTHER" id="PTHR43790">
    <property type="entry name" value="CARBOHYDRATE TRANSPORT ATP-BINDING PROTEIN MG119-RELATED"/>
    <property type="match status" value="1"/>
</dbReference>
<dbReference type="Gene3D" id="3.40.50.300">
    <property type="entry name" value="P-loop containing nucleotide triphosphate hydrolases"/>
    <property type="match status" value="1"/>
</dbReference>
<dbReference type="PROSITE" id="PS50893">
    <property type="entry name" value="ABC_TRANSPORTER_2"/>
    <property type="match status" value="1"/>
</dbReference>
<name>A0AA37TZL3_9BACL</name>
<dbReference type="GO" id="GO:0005524">
    <property type="term" value="F:ATP binding"/>
    <property type="evidence" value="ECO:0007669"/>
    <property type="project" value="UniProtKB-KW"/>
</dbReference>
<dbReference type="CDD" id="cd03216">
    <property type="entry name" value="ABC_Carb_Monos_I"/>
    <property type="match status" value="1"/>
</dbReference>
<dbReference type="SUPFAM" id="SSF52540">
    <property type="entry name" value="P-loop containing nucleoside triphosphate hydrolases"/>
    <property type="match status" value="1"/>
</dbReference>
<dbReference type="InterPro" id="IPR003439">
    <property type="entry name" value="ABC_transporter-like_ATP-bd"/>
</dbReference>
<accession>A0AA37TZL3</accession>
<feature type="domain" description="ABC transporter" evidence="3">
    <location>
        <begin position="33"/>
        <end position="275"/>
    </location>
</feature>
<organism evidence="4 5">
    <name type="scientific">Alicyclobacillus hesperidum</name>
    <dbReference type="NCBI Taxonomy" id="89784"/>
    <lineage>
        <taxon>Bacteria</taxon>
        <taxon>Bacillati</taxon>
        <taxon>Bacillota</taxon>
        <taxon>Bacilli</taxon>
        <taxon>Bacillales</taxon>
        <taxon>Alicyclobacillaceae</taxon>
        <taxon>Alicyclobacillus</taxon>
    </lineage>
</organism>
<evidence type="ECO:0000313" key="4">
    <source>
        <dbReference type="EMBL" id="GLV14837.1"/>
    </source>
</evidence>
<keyword evidence="2 4" id="KW-0067">ATP-binding</keyword>
<evidence type="ECO:0000256" key="2">
    <source>
        <dbReference type="ARBA" id="ARBA00022840"/>
    </source>
</evidence>
<sequence length="282" mass="30565">MYRLGERWLPGRLGEMKWGIFVTELGHANHCVLEVRGLRKRFGAVQALDGVTFSVAAGEIVALVGDNGAGKSTTIKMIAGVEQPDEGDILFEGEPVRLNSPAIAEKLGIQTVYQDLALCDNLDIVSNLFLGRELRRTLIPGLVRVLDRNEMERRAMPVLNELGIRLPPLDTQVASLSGGQRQTVAVARSVLWGSKLVMLDEPTAALGVVQQRAVLELIQRLAQSGKAVMVISHNMNDVFKIADRIVVLRLGRTVAAFERGNVTPEQVVAAITGASAVEEVTS</sequence>
<dbReference type="InterPro" id="IPR003593">
    <property type="entry name" value="AAA+_ATPase"/>
</dbReference>
<reference evidence="4" key="1">
    <citation type="submission" date="2023-02" db="EMBL/GenBank/DDBJ databases">
        <title>Proposal of a novel subspecies: Alicyclobacillus hesperidum subspecies aegle.</title>
        <authorList>
            <person name="Goto K."/>
            <person name="Fujii T."/>
            <person name="Yasui K."/>
            <person name="Mochida K."/>
            <person name="Kato-Tanaka Y."/>
            <person name="Morohoshi S."/>
            <person name="An S.Y."/>
            <person name="Kasai H."/>
            <person name="Yokota A."/>
        </authorList>
    </citation>
    <scope>NUCLEOTIDE SEQUENCE</scope>
    <source>
        <strain evidence="4">DSM 12766</strain>
    </source>
</reference>
<evidence type="ECO:0000259" key="3">
    <source>
        <dbReference type="PROSITE" id="PS50893"/>
    </source>
</evidence>
<dbReference type="Pfam" id="PF00005">
    <property type="entry name" value="ABC_tran"/>
    <property type="match status" value="1"/>
</dbReference>
<dbReference type="GO" id="GO:0016887">
    <property type="term" value="F:ATP hydrolysis activity"/>
    <property type="evidence" value="ECO:0007669"/>
    <property type="project" value="InterPro"/>
</dbReference>
<keyword evidence="1" id="KW-0547">Nucleotide-binding</keyword>
<dbReference type="PANTHER" id="PTHR43790:SF8">
    <property type="entry name" value="SUGAR ABC TRANSPORTER ATP-BINDING PROTEIN"/>
    <property type="match status" value="1"/>
</dbReference>
<comment type="caution">
    <text evidence="4">The sequence shown here is derived from an EMBL/GenBank/DDBJ whole genome shotgun (WGS) entry which is preliminary data.</text>
</comment>
<evidence type="ECO:0000256" key="1">
    <source>
        <dbReference type="ARBA" id="ARBA00022741"/>
    </source>
</evidence>
<dbReference type="SMART" id="SM00382">
    <property type="entry name" value="AAA"/>
    <property type="match status" value="1"/>
</dbReference>
<dbReference type="InterPro" id="IPR027417">
    <property type="entry name" value="P-loop_NTPase"/>
</dbReference>
<dbReference type="Proteomes" id="UP001157137">
    <property type="component" value="Unassembled WGS sequence"/>
</dbReference>
<gene>
    <name evidence="4" type="ORF">Heshes_25210</name>
</gene>
<dbReference type="InterPro" id="IPR050107">
    <property type="entry name" value="ABC_carbohydrate_import_ATPase"/>
</dbReference>